<sequence>MLKIDLHCHSNCSDGALAPAEVAARAASRGCEVWALTDHDELQGLAEARAAAEGAGMRFVPGVEVSVTWDRLTVHIVGLNVDPTNASLQAGLAQVRSGRVRRAEAMGLDLERVGIKGAFDGALALADNKEMVGRTHFARFLVEQGHVKDVKTAFKKYLVKGKPGYVSHQWAELVDVVAWIRAAGGQAVLAHPGRYEIGKARMLALITQFKEAGGEAIEVVTSNHTAEHVSQFARLCVEHQLLASCGSDFHSPADGWCDLGTLPALPANVTPIWHDWPGLPLAS</sequence>
<dbReference type="NCBIfam" id="NF041577">
    <property type="entry name" value="nside_bi_sphtase"/>
    <property type="match status" value="1"/>
</dbReference>
<gene>
    <name evidence="2" type="ORF">HNQ59_000216</name>
</gene>
<dbReference type="PANTHER" id="PTHR42924">
    <property type="entry name" value="EXONUCLEASE"/>
    <property type="match status" value="1"/>
</dbReference>
<dbReference type="CDD" id="cd07438">
    <property type="entry name" value="PHP_HisPPase_AMP"/>
    <property type="match status" value="1"/>
</dbReference>
<dbReference type="Gene3D" id="1.10.150.650">
    <property type="match status" value="1"/>
</dbReference>
<dbReference type="Gene3D" id="3.20.20.140">
    <property type="entry name" value="Metal-dependent hydrolases"/>
    <property type="match status" value="1"/>
</dbReference>
<dbReference type="InterPro" id="IPR049742">
    <property type="entry name" value="35NBP"/>
</dbReference>
<reference evidence="2 3" key="1">
    <citation type="submission" date="2020-08" db="EMBL/GenBank/DDBJ databases">
        <title>Genomic Encyclopedia of Type Strains, Phase IV (KMG-IV): sequencing the most valuable type-strain genomes for metagenomic binning, comparative biology and taxonomic classification.</title>
        <authorList>
            <person name="Goeker M."/>
        </authorList>
    </citation>
    <scope>NUCLEOTIDE SEQUENCE [LARGE SCALE GENOMIC DNA]</scope>
    <source>
        <strain evidence="2 3">DSM 27165</strain>
    </source>
</reference>
<dbReference type="Pfam" id="PF02811">
    <property type="entry name" value="PHP"/>
    <property type="match status" value="1"/>
</dbReference>
<evidence type="ECO:0000259" key="1">
    <source>
        <dbReference type="SMART" id="SM00481"/>
    </source>
</evidence>
<dbReference type="InterPro" id="IPR016195">
    <property type="entry name" value="Pol/histidinol_Pase-like"/>
</dbReference>
<dbReference type="Proteomes" id="UP000575898">
    <property type="component" value="Unassembled WGS sequence"/>
</dbReference>
<dbReference type="SMART" id="SM00481">
    <property type="entry name" value="POLIIIAc"/>
    <property type="match status" value="1"/>
</dbReference>
<feature type="domain" description="Polymerase/histidinol phosphatase N-terminal" evidence="1">
    <location>
        <begin position="4"/>
        <end position="69"/>
    </location>
</feature>
<name>A0A840MCA8_9PROT</name>
<dbReference type="GO" id="GO:0035312">
    <property type="term" value="F:5'-3' DNA exonuclease activity"/>
    <property type="evidence" value="ECO:0007669"/>
    <property type="project" value="TreeGrafter"/>
</dbReference>
<dbReference type="AlphaFoldDB" id="A0A840MCA8"/>
<organism evidence="2 3">
    <name type="scientific">Chitinivorax tropicus</name>
    <dbReference type="NCBI Taxonomy" id="714531"/>
    <lineage>
        <taxon>Bacteria</taxon>
        <taxon>Pseudomonadati</taxon>
        <taxon>Pseudomonadota</taxon>
        <taxon>Betaproteobacteria</taxon>
        <taxon>Chitinivorax</taxon>
    </lineage>
</organism>
<protein>
    <recommendedName>
        <fullName evidence="1">Polymerase/histidinol phosphatase N-terminal domain-containing protein</fullName>
    </recommendedName>
</protein>
<dbReference type="InterPro" id="IPR004013">
    <property type="entry name" value="PHP_dom"/>
</dbReference>
<dbReference type="RefSeq" id="WP_184033959.1">
    <property type="nucleotide sequence ID" value="NZ_JACHHY010000001.1"/>
</dbReference>
<dbReference type="PANTHER" id="PTHR42924:SF3">
    <property type="entry name" value="POLYMERASE_HISTIDINOL PHOSPHATASE N-TERMINAL DOMAIN-CONTAINING PROTEIN"/>
    <property type="match status" value="1"/>
</dbReference>
<dbReference type="InterPro" id="IPR052018">
    <property type="entry name" value="PHP_domain"/>
</dbReference>
<dbReference type="EMBL" id="JACHHY010000001">
    <property type="protein sequence ID" value="MBB5016954.1"/>
    <property type="molecule type" value="Genomic_DNA"/>
</dbReference>
<evidence type="ECO:0000313" key="2">
    <source>
        <dbReference type="EMBL" id="MBB5016954.1"/>
    </source>
</evidence>
<dbReference type="SUPFAM" id="SSF89550">
    <property type="entry name" value="PHP domain-like"/>
    <property type="match status" value="1"/>
</dbReference>
<keyword evidence="3" id="KW-1185">Reference proteome</keyword>
<proteinExistence type="predicted"/>
<evidence type="ECO:0000313" key="3">
    <source>
        <dbReference type="Proteomes" id="UP000575898"/>
    </source>
</evidence>
<comment type="caution">
    <text evidence="2">The sequence shown here is derived from an EMBL/GenBank/DDBJ whole genome shotgun (WGS) entry which is preliminary data.</text>
</comment>
<accession>A0A840MCA8</accession>
<dbReference type="InterPro" id="IPR003141">
    <property type="entry name" value="Pol/His_phosphatase_N"/>
</dbReference>
<dbReference type="GO" id="GO:0004534">
    <property type="term" value="F:5'-3' RNA exonuclease activity"/>
    <property type="evidence" value="ECO:0007669"/>
    <property type="project" value="TreeGrafter"/>
</dbReference>